<dbReference type="EMBL" id="JARKIE010000304">
    <property type="protein sequence ID" value="KAJ7655950.1"/>
    <property type="molecule type" value="Genomic_DNA"/>
</dbReference>
<organism evidence="2 3">
    <name type="scientific">Mycena rosella</name>
    <name type="common">Pink bonnet</name>
    <name type="synonym">Agaricus rosellus</name>
    <dbReference type="NCBI Taxonomy" id="1033263"/>
    <lineage>
        <taxon>Eukaryota</taxon>
        <taxon>Fungi</taxon>
        <taxon>Dikarya</taxon>
        <taxon>Basidiomycota</taxon>
        <taxon>Agaricomycotina</taxon>
        <taxon>Agaricomycetes</taxon>
        <taxon>Agaricomycetidae</taxon>
        <taxon>Agaricales</taxon>
        <taxon>Marasmiineae</taxon>
        <taxon>Mycenaceae</taxon>
        <taxon>Mycena</taxon>
    </lineage>
</organism>
<feature type="compositionally biased region" description="Polar residues" evidence="1">
    <location>
        <begin position="54"/>
        <end position="63"/>
    </location>
</feature>
<feature type="region of interest" description="Disordered" evidence="1">
    <location>
        <begin position="36"/>
        <end position="115"/>
    </location>
</feature>
<evidence type="ECO:0000256" key="1">
    <source>
        <dbReference type="SAM" id="MobiDB-lite"/>
    </source>
</evidence>
<dbReference type="Proteomes" id="UP001221757">
    <property type="component" value="Unassembled WGS sequence"/>
</dbReference>
<comment type="caution">
    <text evidence="2">The sequence shown here is derived from an EMBL/GenBank/DDBJ whole genome shotgun (WGS) entry which is preliminary data.</text>
</comment>
<reference evidence="2" key="1">
    <citation type="submission" date="2023-03" db="EMBL/GenBank/DDBJ databases">
        <title>Massive genome expansion in bonnet fungi (Mycena s.s.) driven by repeated elements and novel gene families across ecological guilds.</title>
        <authorList>
            <consortium name="Lawrence Berkeley National Laboratory"/>
            <person name="Harder C.B."/>
            <person name="Miyauchi S."/>
            <person name="Viragh M."/>
            <person name="Kuo A."/>
            <person name="Thoen E."/>
            <person name="Andreopoulos B."/>
            <person name="Lu D."/>
            <person name="Skrede I."/>
            <person name="Drula E."/>
            <person name="Henrissat B."/>
            <person name="Morin E."/>
            <person name="Kohler A."/>
            <person name="Barry K."/>
            <person name="LaButti K."/>
            <person name="Morin E."/>
            <person name="Salamov A."/>
            <person name="Lipzen A."/>
            <person name="Mereny Z."/>
            <person name="Hegedus B."/>
            <person name="Baldrian P."/>
            <person name="Stursova M."/>
            <person name="Weitz H."/>
            <person name="Taylor A."/>
            <person name="Grigoriev I.V."/>
            <person name="Nagy L.G."/>
            <person name="Martin F."/>
            <person name="Kauserud H."/>
        </authorList>
    </citation>
    <scope>NUCLEOTIDE SEQUENCE</scope>
    <source>
        <strain evidence="2">CBHHK067</strain>
    </source>
</reference>
<gene>
    <name evidence="2" type="ORF">B0H17DRAFT_1213874</name>
</gene>
<keyword evidence="3" id="KW-1185">Reference proteome</keyword>
<name>A0AAD7CP84_MYCRO</name>
<sequence>MYVLTVLLRSSFWGRSPSVARPPCWPSCAREPHEHRLSSSWASQLQRAPPLPTAGQQDKSAPTTDALAPASSPHTSQPTRAYIPQAPTPETPLTGRPMNPPPTPVLDGTAAGGNAEVEHDTGVSAKPAGYAVSSLPCPHPHSLCRGRMVLVVLAARALAPLSAAAADACPRFGAHDAAAWSSSAHSASTTVLLPFIPAHASVGVPASISAHAHLPASGNMQVSAR</sequence>
<evidence type="ECO:0000313" key="3">
    <source>
        <dbReference type="Proteomes" id="UP001221757"/>
    </source>
</evidence>
<dbReference type="AlphaFoldDB" id="A0AAD7CP84"/>
<protein>
    <submittedName>
        <fullName evidence="2">Uncharacterized protein</fullName>
    </submittedName>
</protein>
<accession>A0AAD7CP84</accession>
<proteinExistence type="predicted"/>
<evidence type="ECO:0000313" key="2">
    <source>
        <dbReference type="EMBL" id="KAJ7655950.1"/>
    </source>
</evidence>